<dbReference type="Pfam" id="PF12974">
    <property type="entry name" value="Phosphonate-bd"/>
    <property type="match status" value="1"/>
</dbReference>
<accession>A0ABY5E915</accession>
<reference evidence="1" key="1">
    <citation type="submission" date="2022-07" db="EMBL/GenBank/DDBJ databases">
        <title>Arcobacter roscoffensis sp. nov., a marine bacterium isolated from coastal seawater collected from Roscoff, France.</title>
        <authorList>
            <person name="Pascual J."/>
            <person name="Lepeaux C."/>
            <person name="Methner A."/>
            <person name="Overmann J."/>
        </authorList>
    </citation>
    <scope>NUCLEOTIDE SEQUENCE</scope>
    <source>
        <strain evidence="1">ARW1-2F2</strain>
    </source>
</reference>
<name>A0ABY5E915_9BACT</name>
<dbReference type="EMBL" id="CP100595">
    <property type="protein sequence ID" value="UTJ07660.1"/>
    <property type="molecule type" value="Genomic_DNA"/>
</dbReference>
<organism evidence="1 2">
    <name type="scientific">Arcobacter roscoffensis</name>
    <dbReference type="NCBI Taxonomy" id="2961520"/>
    <lineage>
        <taxon>Bacteria</taxon>
        <taxon>Pseudomonadati</taxon>
        <taxon>Campylobacterota</taxon>
        <taxon>Epsilonproteobacteria</taxon>
        <taxon>Campylobacterales</taxon>
        <taxon>Arcobacteraceae</taxon>
        <taxon>Arcobacter</taxon>
    </lineage>
</organism>
<evidence type="ECO:0000313" key="1">
    <source>
        <dbReference type="EMBL" id="UTJ07660.1"/>
    </source>
</evidence>
<dbReference type="Proteomes" id="UP001060012">
    <property type="component" value="Chromosome"/>
</dbReference>
<keyword evidence="2" id="KW-1185">Reference proteome</keyword>
<sequence length="286" mass="34309">MIKVLFFIFITSLFIKADSINIGLYGLDKKVANEKTVKRLMEKFLSDIKGLENLEVSVTTYYDEKILKEDYLLNKLNLFYLTPSLYIKYFKFFNENTKDLIILKDSADNHTQYLSLVNKTSKIESYKHLNDKNVSFYTNHNLSKLWFIKRYYEETNNKNISFHIKDYANFNQHKKILDVYFNKLDLAVVPSHVWEIAKSLNPKIVQRVEIFDKSEKIFPSVVGLFNKNYNQSIIKTHKEYINNEKNKDRIKKILSLVRYQTVESIDKTTYKQAHEFYKKYEKYFYE</sequence>
<dbReference type="Gene3D" id="3.40.190.10">
    <property type="entry name" value="Periplasmic binding protein-like II"/>
    <property type="match status" value="2"/>
</dbReference>
<gene>
    <name evidence="1" type="ORF">NJU99_06085</name>
</gene>
<proteinExistence type="predicted"/>
<protein>
    <submittedName>
        <fullName evidence="1">PhnD/SsuA/transferrin family substrate-binding protein</fullName>
    </submittedName>
</protein>
<dbReference type="RefSeq" id="WP_254577834.1">
    <property type="nucleotide sequence ID" value="NZ_CP100595.1"/>
</dbReference>
<evidence type="ECO:0000313" key="2">
    <source>
        <dbReference type="Proteomes" id="UP001060012"/>
    </source>
</evidence>